<comment type="similarity">
    <text evidence="2">Belongs to the MipA/OmpV family.</text>
</comment>
<evidence type="ECO:0000313" key="7">
    <source>
        <dbReference type="EMBL" id="MEX9253142.1"/>
    </source>
</evidence>
<comment type="subcellular location">
    <subcellularLocation>
        <location evidence="1">Cell outer membrane</location>
    </subcellularLocation>
</comment>
<evidence type="ECO:0000313" key="8">
    <source>
        <dbReference type="Proteomes" id="UP001561463"/>
    </source>
</evidence>
<dbReference type="Pfam" id="PF06629">
    <property type="entry name" value="MipA"/>
    <property type="match status" value="1"/>
</dbReference>
<reference evidence="7 8" key="1">
    <citation type="submission" date="2024-03" db="EMBL/GenBank/DDBJ databases">
        <title>Role of Flies in the Dissemination of Carbapenem-Resistant Enterobacteriaceae (CRE): An Epidemiological and Genomic Study in China.</title>
        <authorList>
            <person name="Chen K."/>
            <person name="Zhang R."/>
            <person name="Chen S."/>
        </authorList>
    </citation>
    <scope>NUCLEOTIDE SEQUENCE [LARGE SCALE GENOMIC DNA]</scope>
    <source>
        <strain evidence="8">fly-313</strain>
    </source>
</reference>
<dbReference type="EMBL" id="JBFZPZ010000007">
    <property type="protein sequence ID" value="MEX9253142.1"/>
    <property type="molecule type" value="Genomic_DNA"/>
</dbReference>
<protein>
    <submittedName>
        <fullName evidence="7">MipA/OmpV family protein</fullName>
    </submittedName>
</protein>
<dbReference type="PANTHER" id="PTHR38776:SF1">
    <property type="entry name" value="MLTA-INTERACTING PROTEIN-RELATED"/>
    <property type="match status" value="1"/>
</dbReference>
<evidence type="ECO:0000256" key="4">
    <source>
        <dbReference type="ARBA" id="ARBA00023136"/>
    </source>
</evidence>
<keyword evidence="8" id="KW-1185">Reference proteome</keyword>
<feature type="chain" id="PRO_5045493917" evidence="6">
    <location>
        <begin position="23"/>
        <end position="248"/>
    </location>
</feature>
<comment type="caution">
    <text evidence="7">The sequence shown here is derived from an EMBL/GenBank/DDBJ whole genome shotgun (WGS) entry which is preliminary data.</text>
</comment>
<dbReference type="InterPro" id="IPR010583">
    <property type="entry name" value="MipA"/>
</dbReference>
<keyword evidence="3 6" id="KW-0732">Signal</keyword>
<dbReference type="Proteomes" id="UP001561463">
    <property type="component" value="Unassembled WGS sequence"/>
</dbReference>
<keyword evidence="5" id="KW-0998">Cell outer membrane</keyword>
<organism evidence="7 8">
    <name type="scientific">Pseudenterobacter timonensis</name>
    <dbReference type="NCBI Taxonomy" id="1755099"/>
    <lineage>
        <taxon>Bacteria</taxon>
        <taxon>Pseudomonadati</taxon>
        <taxon>Pseudomonadota</taxon>
        <taxon>Gammaproteobacteria</taxon>
        <taxon>Enterobacterales</taxon>
        <taxon>Enterobacteriaceae</taxon>
        <taxon>Pseudenterobacter</taxon>
    </lineage>
</organism>
<evidence type="ECO:0000256" key="1">
    <source>
        <dbReference type="ARBA" id="ARBA00004442"/>
    </source>
</evidence>
<proteinExistence type="inferred from homology"/>
<sequence>MTKLKLLALGVLIATAANTAVAANQWSVGAGVGVINSPYKQYDRDFYPVPVLTYEGDDFWFRGLGGGYYLWNDKTDKLSIMAYYDPTHFKPGDSDNGQLQRLDKRKSSMMAGLSYVHNTEYGFLRTALAGDTLDNSNGFTWDLAWLYRYTNGGLTVTPGIGVEYYSENYNDYYYGVSKNESRRSGLDSYSADDGWNPYLELSASYNFIGDWNVYGTGRYIRLSDEIKDSPMVDKSWSGIFSVGVTYTF</sequence>
<evidence type="ECO:0000256" key="6">
    <source>
        <dbReference type="SAM" id="SignalP"/>
    </source>
</evidence>
<evidence type="ECO:0000256" key="5">
    <source>
        <dbReference type="ARBA" id="ARBA00023237"/>
    </source>
</evidence>
<feature type="signal peptide" evidence="6">
    <location>
        <begin position="1"/>
        <end position="22"/>
    </location>
</feature>
<keyword evidence="4" id="KW-0472">Membrane</keyword>
<evidence type="ECO:0000256" key="3">
    <source>
        <dbReference type="ARBA" id="ARBA00022729"/>
    </source>
</evidence>
<dbReference type="RefSeq" id="WP_061708786.1">
    <property type="nucleotide sequence ID" value="NZ_CABKVX010000011.1"/>
</dbReference>
<accession>A0ABV4A6S3</accession>
<dbReference type="PANTHER" id="PTHR38776">
    <property type="entry name" value="MLTA-INTERACTING PROTEIN-RELATED"/>
    <property type="match status" value="1"/>
</dbReference>
<evidence type="ECO:0000256" key="2">
    <source>
        <dbReference type="ARBA" id="ARBA00005722"/>
    </source>
</evidence>
<name>A0ABV4A6S3_9ENTR</name>
<gene>
    <name evidence="7" type="ORF">AB7Z85_11575</name>
</gene>